<dbReference type="EMBL" id="LR796917">
    <property type="protein sequence ID" value="CAB4175110.1"/>
    <property type="molecule type" value="Genomic_DNA"/>
</dbReference>
<dbReference type="EMBL" id="LR796548">
    <property type="protein sequence ID" value="CAB4151032.1"/>
    <property type="molecule type" value="Genomic_DNA"/>
</dbReference>
<dbReference type="EMBL" id="LR797492">
    <property type="protein sequence ID" value="CAB4220196.1"/>
    <property type="molecule type" value="Genomic_DNA"/>
</dbReference>
<dbReference type="EMBL" id="LR796709">
    <property type="protein sequence ID" value="CAB4161639.1"/>
    <property type="molecule type" value="Genomic_DNA"/>
</dbReference>
<dbReference type="InterPro" id="IPR006905">
    <property type="entry name" value="Flavin_halogenase"/>
</dbReference>
<dbReference type="InterPro" id="IPR050816">
    <property type="entry name" value="Flavin-dep_Halogenase_NPB"/>
</dbReference>
<dbReference type="EMBL" id="LR796461">
    <property type="protein sequence ID" value="CAB4146081.1"/>
    <property type="molecule type" value="Genomic_DNA"/>
</dbReference>
<evidence type="ECO:0000313" key="11">
    <source>
        <dbReference type="EMBL" id="CAB5230823.1"/>
    </source>
</evidence>
<dbReference type="PIRSF" id="PIRSF011396">
    <property type="entry name" value="Trp_halogenase"/>
    <property type="match status" value="1"/>
</dbReference>
<evidence type="ECO:0000313" key="9">
    <source>
        <dbReference type="EMBL" id="CAB4215974.1"/>
    </source>
</evidence>
<dbReference type="InterPro" id="IPR033856">
    <property type="entry name" value="Trp_halogen"/>
</dbReference>
<dbReference type="Pfam" id="PF04820">
    <property type="entry name" value="Trp_halogenase"/>
    <property type="match status" value="1"/>
</dbReference>
<evidence type="ECO:0000313" key="10">
    <source>
        <dbReference type="EMBL" id="CAB4220196.1"/>
    </source>
</evidence>
<dbReference type="InterPro" id="IPR036188">
    <property type="entry name" value="FAD/NAD-bd_sf"/>
</dbReference>
<proteinExistence type="predicted"/>
<evidence type="ECO:0000313" key="3">
    <source>
        <dbReference type="EMBL" id="CAB4151032.1"/>
    </source>
</evidence>
<protein>
    <submittedName>
        <fullName evidence="10">Flavin-dependent halogenase</fullName>
    </submittedName>
</protein>
<evidence type="ECO:0000313" key="5">
    <source>
        <dbReference type="EMBL" id="CAB4175110.1"/>
    </source>
</evidence>
<dbReference type="EMBL" id="LR797130">
    <property type="protein sequence ID" value="CAB4188729.1"/>
    <property type="molecule type" value="Genomic_DNA"/>
</dbReference>
<evidence type="ECO:0000313" key="7">
    <source>
        <dbReference type="EMBL" id="CAB4188729.1"/>
    </source>
</evidence>
<accession>A0A6J5SZ09</accession>
<gene>
    <name evidence="6" type="ORF">UFOVP1031_61</name>
    <name evidence="7" type="ORF">UFOVP1172_74</name>
    <name evidence="8" type="ORF">UFOVP1240_136</name>
    <name evidence="9" type="ORF">UFOVP1486_36</name>
    <name evidence="11" type="ORF">UFOVP1578_133</name>
    <name evidence="10" type="ORF">UFOVP1630_125</name>
    <name evidence="1" type="ORF">UFOVP288_153</name>
    <name evidence="2" type="ORF">UFOVP483_43</name>
    <name evidence="3" type="ORF">UFOVP573_119</name>
    <name evidence="4" type="ORF">UFOVP769_153</name>
    <name evidence="5" type="ORF">UFOVP962_121</name>
</gene>
<dbReference type="SUPFAM" id="SSF51905">
    <property type="entry name" value="FAD/NAD(P)-binding domain"/>
    <property type="match status" value="1"/>
</dbReference>
<reference evidence="10" key="1">
    <citation type="submission" date="2020-05" db="EMBL/GenBank/DDBJ databases">
        <authorList>
            <person name="Chiriac C."/>
            <person name="Salcher M."/>
            <person name="Ghai R."/>
            <person name="Kavagutti S V."/>
        </authorList>
    </citation>
    <scope>NUCLEOTIDE SEQUENCE</scope>
</reference>
<dbReference type="Gene3D" id="3.50.50.60">
    <property type="entry name" value="FAD/NAD(P)-binding domain"/>
    <property type="match status" value="1"/>
</dbReference>
<dbReference type="EMBL" id="LR797434">
    <property type="protein sequence ID" value="CAB4215974.1"/>
    <property type="molecule type" value="Genomic_DNA"/>
</dbReference>
<dbReference type="EMBL" id="LR798423">
    <property type="protein sequence ID" value="CAB5230823.1"/>
    <property type="molecule type" value="Genomic_DNA"/>
</dbReference>
<evidence type="ECO:0000313" key="2">
    <source>
        <dbReference type="EMBL" id="CAB4146081.1"/>
    </source>
</evidence>
<evidence type="ECO:0000313" key="1">
    <source>
        <dbReference type="EMBL" id="CAB4135826.1"/>
    </source>
</evidence>
<evidence type="ECO:0000313" key="8">
    <source>
        <dbReference type="EMBL" id="CAB4192060.1"/>
    </source>
</evidence>
<organism evidence="10">
    <name type="scientific">uncultured Caudovirales phage</name>
    <dbReference type="NCBI Taxonomy" id="2100421"/>
    <lineage>
        <taxon>Viruses</taxon>
        <taxon>Duplodnaviria</taxon>
        <taxon>Heunggongvirae</taxon>
        <taxon>Uroviricota</taxon>
        <taxon>Caudoviricetes</taxon>
        <taxon>Peduoviridae</taxon>
        <taxon>Maltschvirus</taxon>
        <taxon>Maltschvirus maltsch</taxon>
    </lineage>
</organism>
<dbReference type="EMBL" id="LR797180">
    <property type="protein sequence ID" value="CAB4192060.1"/>
    <property type="molecule type" value="Genomic_DNA"/>
</dbReference>
<dbReference type="EMBL" id="LR796980">
    <property type="protein sequence ID" value="CAB4179314.1"/>
    <property type="molecule type" value="Genomic_DNA"/>
</dbReference>
<dbReference type="EMBL" id="LR796305">
    <property type="protein sequence ID" value="CAB4135826.1"/>
    <property type="molecule type" value="Genomic_DNA"/>
</dbReference>
<evidence type="ECO:0000313" key="6">
    <source>
        <dbReference type="EMBL" id="CAB4179314.1"/>
    </source>
</evidence>
<dbReference type="PANTHER" id="PTHR43747:SF4">
    <property type="entry name" value="FLAVIN-DEPENDENT TRYPTOPHAN HALOGENASE"/>
    <property type="match status" value="1"/>
</dbReference>
<sequence length="487" mass="55917">MKVVIVGSGTAGLMSALYLKEAFPLYDITVVSSSKIGIIGVGEGSTEHWKQFQDFCKIDSTDMITKTDATCKFGIKFENWSVKNKEYFHSINTAASLFRGSFIASYANAIYRDGLLTNKFANLGRSEYDIHYYENFQNQIPQFHFDTNKLNRYLQDLSIERGIRFVDDEFISLNRNSDTGFIESINLESNEPIYGDFFIDASGLQRVLMKNLEDQEFISYEEYLPCDSAIAFPTESDPSGRIRAYTRAIAMNNGWVWEIPTQARRGNGYVFSSKYTTVDGAVEEISSMYSKDVIPAKSFNFTPGYYKKTWQRNCMAIGLSAAFVEPLEATSISTSLQQVMLLCSYLPTFNVKTKYSINEYHRIMDSIMENILCMISMHYRTDRVDTAMWRDQAHMKKPEMLENLLNLWGERLPEPQDVTRTGYELFQTLHFYHVAQGQNLINVDNAKAQLKAYDSDNNMDRWYEAFNGDRMSLPLVDHRKALMGLYG</sequence>
<dbReference type="GO" id="GO:0004497">
    <property type="term" value="F:monooxygenase activity"/>
    <property type="evidence" value="ECO:0007669"/>
    <property type="project" value="InterPro"/>
</dbReference>
<dbReference type="PANTHER" id="PTHR43747">
    <property type="entry name" value="FAD-BINDING PROTEIN"/>
    <property type="match status" value="1"/>
</dbReference>
<evidence type="ECO:0000313" key="4">
    <source>
        <dbReference type="EMBL" id="CAB4161639.1"/>
    </source>
</evidence>
<name>A0A6J5SZ09_9CAUD</name>